<evidence type="ECO:0000313" key="6">
    <source>
        <dbReference type="EMBL" id="KIJ97693.1"/>
    </source>
</evidence>
<proteinExistence type="predicted"/>
<protein>
    <recommendedName>
        <fullName evidence="5">ZZ-type domain-containing protein</fullName>
    </recommendedName>
</protein>
<gene>
    <name evidence="6" type="ORF">K443DRAFT_9705</name>
</gene>
<dbReference type="SUPFAM" id="SSF57850">
    <property type="entry name" value="RING/U-box"/>
    <property type="match status" value="1"/>
</dbReference>
<dbReference type="InterPro" id="IPR000433">
    <property type="entry name" value="Znf_ZZ"/>
</dbReference>
<evidence type="ECO:0000256" key="3">
    <source>
        <dbReference type="ARBA" id="ARBA00022833"/>
    </source>
</evidence>
<dbReference type="Proteomes" id="UP000054477">
    <property type="component" value="Unassembled WGS sequence"/>
</dbReference>
<evidence type="ECO:0000256" key="1">
    <source>
        <dbReference type="ARBA" id="ARBA00022723"/>
    </source>
</evidence>
<organism evidence="6 7">
    <name type="scientific">Laccaria amethystina LaAM-08-1</name>
    <dbReference type="NCBI Taxonomy" id="1095629"/>
    <lineage>
        <taxon>Eukaryota</taxon>
        <taxon>Fungi</taxon>
        <taxon>Dikarya</taxon>
        <taxon>Basidiomycota</taxon>
        <taxon>Agaricomycotina</taxon>
        <taxon>Agaricomycetes</taxon>
        <taxon>Agaricomycetidae</taxon>
        <taxon>Agaricales</taxon>
        <taxon>Agaricineae</taxon>
        <taxon>Hydnangiaceae</taxon>
        <taxon>Laccaria</taxon>
    </lineage>
</organism>
<evidence type="ECO:0000313" key="7">
    <source>
        <dbReference type="Proteomes" id="UP000054477"/>
    </source>
</evidence>
<dbReference type="HOGENOM" id="CLU_535345_0_0_1"/>
<reference evidence="7" key="2">
    <citation type="submission" date="2015-01" db="EMBL/GenBank/DDBJ databases">
        <title>Evolutionary Origins and Diversification of the Mycorrhizal Mutualists.</title>
        <authorList>
            <consortium name="DOE Joint Genome Institute"/>
            <consortium name="Mycorrhizal Genomics Consortium"/>
            <person name="Kohler A."/>
            <person name="Kuo A."/>
            <person name="Nagy L.G."/>
            <person name="Floudas D."/>
            <person name="Copeland A."/>
            <person name="Barry K.W."/>
            <person name="Cichocki N."/>
            <person name="Veneault-Fourrey C."/>
            <person name="LaButti K."/>
            <person name="Lindquist E.A."/>
            <person name="Lipzen A."/>
            <person name="Lundell T."/>
            <person name="Morin E."/>
            <person name="Murat C."/>
            <person name="Riley R."/>
            <person name="Ohm R."/>
            <person name="Sun H."/>
            <person name="Tunlid A."/>
            <person name="Henrissat B."/>
            <person name="Grigoriev I.V."/>
            <person name="Hibbett D.S."/>
            <person name="Martin F."/>
        </authorList>
    </citation>
    <scope>NUCLEOTIDE SEQUENCE [LARGE SCALE GENOMIC DNA]</scope>
    <source>
        <strain evidence="7">LaAM-08-1</strain>
    </source>
</reference>
<keyword evidence="3" id="KW-0862">Zinc</keyword>
<reference evidence="6 7" key="1">
    <citation type="submission" date="2014-04" db="EMBL/GenBank/DDBJ databases">
        <authorList>
            <consortium name="DOE Joint Genome Institute"/>
            <person name="Kuo A."/>
            <person name="Kohler A."/>
            <person name="Nagy L.G."/>
            <person name="Floudas D."/>
            <person name="Copeland A."/>
            <person name="Barry K.W."/>
            <person name="Cichocki N."/>
            <person name="Veneault-Fourrey C."/>
            <person name="LaButti K."/>
            <person name="Lindquist E.A."/>
            <person name="Lipzen A."/>
            <person name="Lundell T."/>
            <person name="Morin E."/>
            <person name="Murat C."/>
            <person name="Sun H."/>
            <person name="Tunlid A."/>
            <person name="Henrissat B."/>
            <person name="Grigoriev I.V."/>
            <person name="Hibbett D.S."/>
            <person name="Martin F."/>
            <person name="Nordberg H.P."/>
            <person name="Cantor M.N."/>
            <person name="Hua S.X."/>
        </authorList>
    </citation>
    <scope>NUCLEOTIDE SEQUENCE [LARGE SCALE GENOMIC DNA]</scope>
    <source>
        <strain evidence="6 7">LaAM-08-1</strain>
    </source>
</reference>
<dbReference type="PROSITE" id="PS50135">
    <property type="entry name" value="ZF_ZZ_2"/>
    <property type="match status" value="1"/>
</dbReference>
<dbReference type="Gene3D" id="3.30.60.90">
    <property type="match status" value="1"/>
</dbReference>
<evidence type="ECO:0000256" key="2">
    <source>
        <dbReference type="ARBA" id="ARBA00022771"/>
    </source>
</evidence>
<evidence type="ECO:0000259" key="5">
    <source>
        <dbReference type="PROSITE" id="PS50135"/>
    </source>
</evidence>
<keyword evidence="2 4" id="KW-0863">Zinc-finger</keyword>
<keyword evidence="7" id="KW-1185">Reference proteome</keyword>
<dbReference type="OrthoDB" id="3222020at2759"/>
<dbReference type="EMBL" id="KN838686">
    <property type="protein sequence ID" value="KIJ97693.1"/>
    <property type="molecule type" value="Genomic_DNA"/>
</dbReference>
<name>A0A0C9X8F7_9AGAR</name>
<dbReference type="STRING" id="1095629.A0A0C9X8F7"/>
<evidence type="ECO:0000256" key="4">
    <source>
        <dbReference type="PROSITE-ProRule" id="PRU00228"/>
    </source>
</evidence>
<accession>A0A0C9X8F7</accession>
<sequence>MSEQSHITSLSTTNQQGMTEEMIKDTIARLYKLFNRLGKEDVLGLWNQLNPVFEDPTFSGDEFKGCLDQWEERTTSDVSGGSKNALLNASKGNGSVSLVNKSLALAYYSIYGVNSNKIPNGWTSLQWCIFATVGWPYELLIYQKRIENLMDQLIESQVRGAYPVSTQRGNRSYFHLLLSNLSVPSALARGLKQPDPSRLSEALKSLIKEKVKRQDGDLRECLTDVMTHGNEQQALFRAFTTGPFENAVLPLATFTLERAPGIMRKAAVDIIDVRDFMPLMFSMLGLRALIVTKIKILQAKFEKAKLNVSDAMQNHHNGLFHFCYGEFVCEVPQQTLQPWRSEEVEKRLANNDLLKDFHADFSEFALEYETWSDHLKSHPEKEGLDPVPAAWNITEEASLNDGLPERGSVAFPFHSTVCCDLCGQSPIAERECFHCVDCPDLDLCSECYKLPVEEKLTGHTATHVLVKYVLNFPTPYREWMSAFAKKRLEFFKNSASQSKDVPVCSECGEVIPDNSVFFVCVDACCPDHVLCSSCEANASERFFRTDKTVIIDEEAKHKFWHSTLVLRHRPSFEDRARELELKTTGVMDVQTISQMLDLLAEVVEDIDVL</sequence>
<keyword evidence="1" id="KW-0479">Metal-binding</keyword>
<feature type="domain" description="ZZ-type" evidence="5">
    <location>
        <begin position="414"/>
        <end position="473"/>
    </location>
</feature>
<dbReference type="GO" id="GO:0008270">
    <property type="term" value="F:zinc ion binding"/>
    <property type="evidence" value="ECO:0007669"/>
    <property type="project" value="UniProtKB-KW"/>
</dbReference>
<dbReference type="AlphaFoldDB" id="A0A0C9X8F7"/>
<dbReference type="CDD" id="cd02249">
    <property type="entry name" value="ZZ"/>
    <property type="match status" value="1"/>
</dbReference>
<dbReference type="InterPro" id="IPR043145">
    <property type="entry name" value="Znf_ZZ_sf"/>
</dbReference>